<feature type="repeat" description="ANK" evidence="3">
    <location>
        <begin position="33"/>
        <end position="65"/>
    </location>
</feature>
<dbReference type="Pfam" id="PF12796">
    <property type="entry name" value="Ank_2"/>
    <property type="match status" value="1"/>
</dbReference>
<evidence type="ECO:0000313" key="5">
    <source>
        <dbReference type="Proteomes" id="UP000001357"/>
    </source>
</evidence>
<dbReference type="Pfam" id="PF00023">
    <property type="entry name" value="Ank"/>
    <property type="match status" value="1"/>
</dbReference>
<evidence type="ECO:0000256" key="1">
    <source>
        <dbReference type="ARBA" id="ARBA00022737"/>
    </source>
</evidence>
<keyword evidence="2 3" id="KW-0040">ANK repeat</keyword>
<dbReference type="OMA" id="GANINQF"/>
<evidence type="ECO:0000256" key="2">
    <source>
        <dbReference type="ARBA" id="ARBA00023043"/>
    </source>
</evidence>
<dbReference type="Proteomes" id="UP000001357">
    <property type="component" value="Unassembled WGS sequence"/>
</dbReference>
<dbReference type="PROSITE" id="PS50088">
    <property type="entry name" value="ANK_REPEAT"/>
    <property type="match status" value="3"/>
</dbReference>
<dbReference type="AlphaFoldDB" id="A9UPY1"/>
<dbReference type="PROSITE" id="PS50297">
    <property type="entry name" value="ANK_REP_REGION"/>
    <property type="match status" value="3"/>
</dbReference>
<accession>A9UPY1</accession>
<feature type="non-terminal residue" evidence="4">
    <location>
        <position position="1"/>
    </location>
</feature>
<protein>
    <submittedName>
        <fullName evidence="4">Uncharacterized protein</fullName>
    </submittedName>
</protein>
<dbReference type="STRING" id="81824.A9UPY1"/>
<dbReference type="RefSeq" id="XP_001742715.1">
    <property type="nucleotide sequence ID" value="XM_001742663.1"/>
</dbReference>
<dbReference type="GeneID" id="5887321"/>
<dbReference type="InterPro" id="IPR036770">
    <property type="entry name" value="Ankyrin_rpt-contain_sf"/>
</dbReference>
<feature type="repeat" description="ANK" evidence="3">
    <location>
        <begin position="66"/>
        <end position="99"/>
    </location>
</feature>
<dbReference type="PANTHER" id="PTHR24197:SF48">
    <property type="entry name" value="ANKYRIN REPEAT DOMAIN-CONTAINING PROTEIN 61"/>
    <property type="match status" value="1"/>
</dbReference>
<dbReference type="eggNOG" id="ENOG502QRTX">
    <property type="taxonomic scope" value="Eukaryota"/>
</dbReference>
<dbReference type="EMBL" id="CH991543">
    <property type="protein sequence ID" value="EDQ92953.1"/>
    <property type="molecule type" value="Genomic_DNA"/>
</dbReference>
<keyword evidence="1" id="KW-0677">Repeat</keyword>
<name>A9UPY1_MONBE</name>
<dbReference type="KEGG" id="mbr:MONBRDRAFT_3444"/>
<keyword evidence="5" id="KW-1185">Reference proteome</keyword>
<sequence>GWTPLHLACRSGHTKVAGLLLELNVNVNCYSQFGETPLHMASQGGHCSVIDLLLQRKADVEATDRVRETPLHWACQHARNAETIELLLRNHANVDQENK</sequence>
<dbReference type="SUPFAM" id="SSF48403">
    <property type="entry name" value="Ankyrin repeat"/>
    <property type="match status" value="1"/>
</dbReference>
<dbReference type="PANTHER" id="PTHR24197">
    <property type="entry name" value="ANKYRIN REPEAT DOMAIN-CONTAINING PROTEIN 61"/>
    <property type="match status" value="1"/>
</dbReference>
<proteinExistence type="predicted"/>
<feature type="non-terminal residue" evidence="4">
    <location>
        <position position="99"/>
    </location>
</feature>
<gene>
    <name evidence="4" type="ORF">MONBRDRAFT_3444</name>
</gene>
<feature type="repeat" description="ANK" evidence="3">
    <location>
        <begin position="1"/>
        <end position="32"/>
    </location>
</feature>
<dbReference type="SMART" id="SM00248">
    <property type="entry name" value="ANK"/>
    <property type="match status" value="3"/>
</dbReference>
<organism evidence="4 5">
    <name type="scientific">Monosiga brevicollis</name>
    <name type="common">Choanoflagellate</name>
    <dbReference type="NCBI Taxonomy" id="81824"/>
    <lineage>
        <taxon>Eukaryota</taxon>
        <taxon>Choanoflagellata</taxon>
        <taxon>Craspedida</taxon>
        <taxon>Salpingoecidae</taxon>
        <taxon>Monosiga</taxon>
    </lineage>
</organism>
<dbReference type="PRINTS" id="PR01415">
    <property type="entry name" value="ANKYRIN"/>
</dbReference>
<dbReference type="InParanoid" id="A9UPY1"/>
<reference evidence="4 5" key="1">
    <citation type="journal article" date="2008" name="Nature">
        <title>The genome of the choanoflagellate Monosiga brevicollis and the origin of metazoans.</title>
        <authorList>
            <consortium name="JGI Sequencing"/>
            <person name="King N."/>
            <person name="Westbrook M.J."/>
            <person name="Young S.L."/>
            <person name="Kuo A."/>
            <person name="Abedin M."/>
            <person name="Chapman J."/>
            <person name="Fairclough S."/>
            <person name="Hellsten U."/>
            <person name="Isogai Y."/>
            <person name="Letunic I."/>
            <person name="Marr M."/>
            <person name="Pincus D."/>
            <person name="Putnam N."/>
            <person name="Rokas A."/>
            <person name="Wright K.J."/>
            <person name="Zuzow R."/>
            <person name="Dirks W."/>
            <person name="Good M."/>
            <person name="Goodstein D."/>
            <person name="Lemons D."/>
            <person name="Li W."/>
            <person name="Lyons J.B."/>
            <person name="Morris A."/>
            <person name="Nichols S."/>
            <person name="Richter D.J."/>
            <person name="Salamov A."/>
            <person name="Bork P."/>
            <person name="Lim W.A."/>
            <person name="Manning G."/>
            <person name="Miller W.T."/>
            <person name="McGinnis W."/>
            <person name="Shapiro H."/>
            <person name="Tjian R."/>
            <person name="Grigoriev I.V."/>
            <person name="Rokhsar D."/>
        </authorList>
    </citation>
    <scope>NUCLEOTIDE SEQUENCE [LARGE SCALE GENOMIC DNA]</scope>
    <source>
        <strain evidence="5">MX1 / ATCC 50154</strain>
    </source>
</reference>
<dbReference type="Gene3D" id="1.25.40.20">
    <property type="entry name" value="Ankyrin repeat-containing domain"/>
    <property type="match status" value="2"/>
</dbReference>
<evidence type="ECO:0000256" key="3">
    <source>
        <dbReference type="PROSITE-ProRule" id="PRU00023"/>
    </source>
</evidence>
<dbReference type="InterPro" id="IPR002110">
    <property type="entry name" value="Ankyrin_rpt"/>
</dbReference>
<evidence type="ECO:0000313" key="4">
    <source>
        <dbReference type="EMBL" id="EDQ92953.1"/>
    </source>
</evidence>